<feature type="compositionally biased region" description="Low complexity" evidence="1">
    <location>
        <begin position="37"/>
        <end position="52"/>
    </location>
</feature>
<organism evidence="3 4">
    <name type="scientific">Halobacillus shinanisalinarum</name>
    <dbReference type="NCBI Taxonomy" id="2932258"/>
    <lineage>
        <taxon>Bacteria</taxon>
        <taxon>Bacillati</taxon>
        <taxon>Bacillota</taxon>
        <taxon>Bacilli</taxon>
        <taxon>Bacillales</taxon>
        <taxon>Bacillaceae</taxon>
        <taxon>Halobacillus</taxon>
    </lineage>
</organism>
<name>A0ABY4H2V3_9BACI</name>
<feature type="transmembrane region" description="Helical" evidence="2">
    <location>
        <begin position="90"/>
        <end position="112"/>
    </location>
</feature>
<sequence length="276" mass="30505">MICTNCNHEQESGKYCGVCGAEISTEQQAHRSEDLAQRQQEQQQQAQAAETIAQSDNMAKAKHASRQFGKHALQLLKRPSGAFSSTENQFVSGLITMAIYIIAFTLSLYFLANKLYQLTIGGFSSFMGEPNVQQSLPFFKMASPIFLFVLLFIAAATITMIAAIKMMNINLSFQKVIAQYGGLIIPFTALNSMAILFGISGSIGFTLAALYASLVFTVFILPAIVVYHYGVNSPHETRNIYWSVGTSAVIMLIAYFIVRTFALDFIGRMQEFTSFL</sequence>
<keyword evidence="4" id="KW-1185">Reference proteome</keyword>
<accession>A0ABY4H2V3</accession>
<reference evidence="3 4" key="1">
    <citation type="submission" date="2022-04" db="EMBL/GenBank/DDBJ databases">
        <title>Halobacillus sp. isolated from saltern.</title>
        <authorList>
            <person name="Won M."/>
            <person name="Lee C.-M."/>
            <person name="Woen H.-Y."/>
            <person name="Kwon S.-W."/>
        </authorList>
    </citation>
    <scope>NUCLEOTIDE SEQUENCE [LARGE SCALE GENOMIC DNA]</scope>
    <source>
        <strain evidence="3 4">SSTM10-2</strain>
    </source>
</reference>
<proteinExistence type="predicted"/>
<dbReference type="RefSeq" id="WP_244754196.1">
    <property type="nucleotide sequence ID" value="NZ_CP095074.1"/>
</dbReference>
<dbReference type="EMBL" id="CP095074">
    <property type="protein sequence ID" value="UOQ94488.1"/>
    <property type="molecule type" value="Genomic_DNA"/>
</dbReference>
<keyword evidence="2" id="KW-0472">Membrane</keyword>
<evidence type="ECO:0000313" key="4">
    <source>
        <dbReference type="Proteomes" id="UP000831880"/>
    </source>
</evidence>
<gene>
    <name evidence="3" type="ORF">MUO14_05915</name>
</gene>
<keyword evidence="2" id="KW-1133">Transmembrane helix</keyword>
<protein>
    <recommendedName>
        <fullName evidence="5">Zinc ribbon domain-containing protein</fullName>
    </recommendedName>
</protein>
<keyword evidence="2" id="KW-0812">Transmembrane</keyword>
<evidence type="ECO:0008006" key="5">
    <source>
        <dbReference type="Google" id="ProtNLM"/>
    </source>
</evidence>
<feature type="transmembrane region" description="Helical" evidence="2">
    <location>
        <begin position="239"/>
        <end position="258"/>
    </location>
</feature>
<feature type="transmembrane region" description="Helical" evidence="2">
    <location>
        <begin position="205"/>
        <end position="227"/>
    </location>
</feature>
<feature type="transmembrane region" description="Helical" evidence="2">
    <location>
        <begin position="145"/>
        <end position="164"/>
    </location>
</feature>
<dbReference type="Proteomes" id="UP000831880">
    <property type="component" value="Chromosome"/>
</dbReference>
<feature type="region of interest" description="Disordered" evidence="1">
    <location>
        <begin position="30"/>
        <end position="52"/>
    </location>
</feature>
<feature type="transmembrane region" description="Helical" evidence="2">
    <location>
        <begin position="176"/>
        <end position="199"/>
    </location>
</feature>
<evidence type="ECO:0000256" key="1">
    <source>
        <dbReference type="SAM" id="MobiDB-lite"/>
    </source>
</evidence>
<evidence type="ECO:0000313" key="3">
    <source>
        <dbReference type="EMBL" id="UOQ94488.1"/>
    </source>
</evidence>
<evidence type="ECO:0000256" key="2">
    <source>
        <dbReference type="SAM" id="Phobius"/>
    </source>
</evidence>